<protein>
    <submittedName>
        <fullName evidence="1">Uncharacterized protein</fullName>
    </submittedName>
</protein>
<dbReference type="Proteomes" id="UP000321083">
    <property type="component" value="Unassembled WGS sequence"/>
</dbReference>
<evidence type="ECO:0000313" key="1">
    <source>
        <dbReference type="EMBL" id="TWW09547.1"/>
    </source>
</evidence>
<organism evidence="1 2">
    <name type="scientific">Planctomyces bekefii</name>
    <dbReference type="NCBI Taxonomy" id="1653850"/>
    <lineage>
        <taxon>Bacteria</taxon>
        <taxon>Pseudomonadati</taxon>
        <taxon>Planctomycetota</taxon>
        <taxon>Planctomycetia</taxon>
        <taxon>Planctomycetales</taxon>
        <taxon>Planctomycetaceae</taxon>
        <taxon>Planctomyces</taxon>
    </lineage>
</organism>
<name>A0A5C6M5Q3_9PLAN</name>
<dbReference type="EMBL" id="SRHE01000242">
    <property type="protein sequence ID" value="TWW09547.1"/>
    <property type="molecule type" value="Genomic_DNA"/>
</dbReference>
<gene>
    <name evidence="1" type="ORF">E3A20_13210</name>
</gene>
<sequence>MKPQLAADRLSLYENILAGLLERNDFSIAELDETPGHPRITRRIV</sequence>
<feature type="non-terminal residue" evidence="1">
    <location>
        <position position="45"/>
    </location>
</feature>
<proteinExistence type="predicted"/>
<evidence type="ECO:0000313" key="2">
    <source>
        <dbReference type="Proteomes" id="UP000321083"/>
    </source>
</evidence>
<accession>A0A5C6M5Q3</accession>
<reference evidence="1 2" key="1">
    <citation type="submission" date="2019-08" db="EMBL/GenBank/DDBJ databases">
        <title>100 year-old enigma solved: identification of Planctomyces bekefii, the type genus and species of the phylum Planctomycetes.</title>
        <authorList>
            <person name="Svetlana D.N."/>
            <person name="Overmann J."/>
        </authorList>
    </citation>
    <scope>NUCLEOTIDE SEQUENCE [LARGE SCALE GENOMIC DNA]</scope>
    <source>
        <strain evidence="1">Phe10_nw2017</strain>
    </source>
</reference>
<keyword evidence="2" id="KW-1185">Reference proteome</keyword>
<comment type="caution">
    <text evidence="1">The sequence shown here is derived from an EMBL/GenBank/DDBJ whole genome shotgun (WGS) entry which is preliminary data.</text>
</comment>
<reference evidence="1 2" key="2">
    <citation type="submission" date="2019-08" db="EMBL/GenBank/DDBJ databases">
        <authorList>
            <person name="Henke P."/>
        </authorList>
    </citation>
    <scope>NUCLEOTIDE SEQUENCE [LARGE SCALE GENOMIC DNA]</scope>
    <source>
        <strain evidence="1">Phe10_nw2017</strain>
    </source>
</reference>
<dbReference type="AlphaFoldDB" id="A0A5C6M5Q3"/>